<dbReference type="RefSeq" id="XP_625348.1">
    <property type="nucleotide sequence ID" value="XM_625348.1"/>
</dbReference>
<evidence type="ECO:0000256" key="7">
    <source>
        <dbReference type="PIRSR" id="PIRSR037913-3"/>
    </source>
</evidence>
<keyword evidence="11" id="KW-1185">Reference proteome</keyword>
<feature type="domain" description="Histone deacetylase" evidence="9">
    <location>
        <begin position="38"/>
        <end position="330"/>
    </location>
</feature>
<keyword evidence="7" id="KW-0479">Metal-binding</keyword>
<dbReference type="GO" id="GO:0141221">
    <property type="term" value="F:histone deacetylase activity, hydrolytic mechanism"/>
    <property type="evidence" value="ECO:0007669"/>
    <property type="project" value="UniProtKB-EC"/>
</dbReference>
<dbReference type="PRINTS" id="PR01270">
    <property type="entry name" value="HDASUPER"/>
</dbReference>
<reference evidence="10 11" key="1">
    <citation type="journal article" date="2004" name="Science">
        <title>Complete genome sequence of the apicomplexan, Cryptosporidium parvum.</title>
        <authorList>
            <person name="Abrahamsen M.S."/>
            <person name="Templeton T.J."/>
            <person name="Enomoto S."/>
            <person name="Abrahante J.E."/>
            <person name="Zhu G."/>
            <person name="Lancto C.A."/>
            <person name="Deng M."/>
            <person name="Liu C."/>
            <person name="Widmer G."/>
            <person name="Tzipori S."/>
            <person name="Buck G.A."/>
            <person name="Xu P."/>
            <person name="Bankier A.T."/>
            <person name="Dear P.H."/>
            <person name="Konfortov B.A."/>
            <person name="Spriggs H.F."/>
            <person name="Iyer L."/>
            <person name="Anantharaman V."/>
            <person name="Aravind L."/>
            <person name="Kapur V."/>
        </authorList>
    </citation>
    <scope>NUCLEOTIDE SEQUENCE [LARGE SCALE GENOMIC DNA]</scope>
    <source>
        <strain evidence="11">Iowa II</strain>
    </source>
</reference>
<dbReference type="KEGG" id="cpv:cgd6_80"/>
<dbReference type="SUPFAM" id="SSF52768">
    <property type="entry name" value="Arginase/deacetylase"/>
    <property type="match status" value="1"/>
</dbReference>
<dbReference type="InterPro" id="IPR023696">
    <property type="entry name" value="Ureohydrolase_dom_sf"/>
</dbReference>
<feature type="binding site" evidence="7">
    <location>
        <position position="276"/>
    </location>
    <ligand>
        <name>a divalent metal cation</name>
        <dbReference type="ChEBI" id="CHEBI:60240"/>
    </ligand>
</feature>
<feature type="binding site" evidence="7">
    <location>
        <position position="190"/>
    </location>
    <ligand>
        <name>a divalent metal cation</name>
        <dbReference type="ChEBI" id="CHEBI:60240"/>
    </ligand>
</feature>
<evidence type="ECO:0000256" key="4">
    <source>
        <dbReference type="ARBA" id="ARBA00022853"/>
    </source>
</evidence>
<feature type="binding site" evidence="6">
    <location>
        <position position="111"/>
    </location>
    <ligand>
        <name>substrate</name>
    </ligand>
</feature>
<dbReference type="GeneID" id="3375652"/>
<dbReference type="PRINTS" id="PR01271">
    <property type="entry name" value="HISDACETLASE"/>
</dbReference>
<protein>
    <recommendedName>
        <fullName evidence="2">histone deacetylase</fullName>
        <ecNumber evidence="2">3.5.1.98</ecNumber>
    </recommendedName>
</protein>
<dbReference type="PANTHER" id="PTHR10625:SF44">
    <property type="entry name" value="HISTONE DEACETYLASE 19"/>
    <property type="match status" value="1"/>
</dbReference>
<dbReference type="GO" id="GO:0005634">
    <property type="term" value="C:nucleus"/>
    <property type="evidence" value="ECO:0007669"/>
    <property type="project" value="TreeGrafter"/>
</dbReference>
<comment type="caution">
    <text evidence="10">The sequence shown here is derived from an EMBL/GenBank/DDBJ whole genome shotgun (WGS) entry which is preliminary data.</text>
</comment>
<dbReference type="EC" id="3.5.1.98" evidence="2"/>
<keyword evidence="4" id="KW-0156">Chromatin regulator</keyword>
<dbReference type="GO" id="GO:0040029">
    <property type="term" value="P:epigenetic regulation of gene expression"/>
    <property type="evidence" value="ECO:0007669"/>
    <property type="project" value="TreeGrafter"/>
</dbReference>
<evidence type="ECO:0000256" key="6">
    <source>
        <dbReference type="PIRSR" id="PIRSR037913-2"/>
    </source>
</evidence>
<dbReference type="Proteomes" id="UP000006726">
    <property type="component" value="Chromosome 6"/>
</dbReference>
<dbReference type="CDD" id="cd09991">
    <property type="entry name" value="HDAC_classI"/>
    <property type="match status" value="1"/>
</dbReference>
<feature type="compositionally biased region" description="Basic and acidic residues" evidence="8">
    <location>
        <begin position="441"/>
        <end position="460"/>
    </location>
</feature>
<dbReference type="Gene3D" id="3.40.800.20">
    <property type="entry name" value="Histone deacetylase domain"/>
    <property type="match status" value="1"/>
</dbReference>
<dbReference type="InterPro" id="IPR023801">
    <property type="entry name" value="His_deacetylse_dom"/>
</dbReference>
<feature type="binding site" evidence="7">
    <location>
        <position position="188"/>
    </location>
    <ligand>
        <name>a divalent metal cation</name>
        <dbReference type="ChEBI" id="CHEBI:60240"/>
    </ligand>
</feature>
<keyword evidence="3" id="KW-0378">Hydrolase</keyword>
<dbReference type="InterPro" id="IPR003084">
    <property type="entry name" value="HDAC_I/II"/>
</dbReference>
<dbReference type="InParanoid" id="Q5CPK1"/>
<accession>Q5CPK1</accession>
<dbReference type="OMA" id="GWLRAFH"/>
<evidence type="ECO:0000313" key="10">
    <source>
        <dbReference type="EMBL" id="EAK87357.1"/>
    </source>
</evidence>
<dbReference type="Pfam" id="PF00850">
    <property type="entry name" value="Hist_deacetyl"/>
    <property type="match status" value="1"/>
</dbReference>
<dbReference type="EMBL" id="AAEE01000014">
    <property type="protein sequence ID" value="EAK87357.1"/>
    <property type="molecule type" value="Genomic_DNA"/>
</dbReference>
<sequence>ILLVSHLNNIVVISLKMAKRVSYFYDGDIGSYYYGPGHPMKPQRIRMAHNLILSYDLYKHMEIYKPHKSPQSELVYFHEEDYINFLSSINPDNSKDFGLQLKRFNLGETTDCPVFDGLFEFQQICAGGSIDGAYKLNNEQSDICINWSGGLHHAKRSEASGFCYINDIVLGILELLKYHARVMYIDIDVHHGDGVEEAFYLSHRVLTVSFHKFGEFFPGTGDITDIGVAQGKYYSVNVPLNDGIDDDSFLSLFKPIISKCIEVYRPGAIVLQCGADSVRGDRLGRFNLSIKGHAECVEFCKKFNIPLLILGGGGYTIRNVARTWAYETATILDRTDLISDNIPLNDYYDYFAPDFKLHIPPLNLPNMNSPEHLEKIKAKVIDNLRYLEHAPGVEFAYVPSDFFDREASNLQKQEDEEREEELSSWQGGGRAAGSTESQGNHNEKPKSSRKLQKEHASEFY</sequence>
<feature type="region of interest" description="Disordered" evidence="8">
    <location>
        <begin position="409"/>
        <end position="460"/>
    </location>
</feature>
<feature type="binding site" evidence="6">
    <location>
        <position position="161"/>
    </location>
    <ligand>
        <name>substrate</name>
    </ligand>
</feature>
<dbReference type="PIRSF" id="PIRSF037913">
    <property type="entry name" value="His_deacetylse_1"/>
    <property type="match status" value="1"/>
</dbReference>
<dbReference type="FunCoup" id="Q5CPK1">
    <property type="interactions" value="450"/>
</dbReference>
<proteinExistence type="inferred from homology"/>
<dbReference type="SMR" id="Q5CPK1"/>
<comment type="similarity">
    <text evidence="1">Belongs to the histone deacetylase family. HD type 1 subfamily.</text>
</comment>
<dbReference type="InterPro" id="IPR037138">
    <property type="entry name" value="His_deacetylse_dom_sf"/>
</dbReference>
<evidence type="ECO:0000256" key="3">
    <source>
        <dbReference type="ARBA" id="ARBA00022801"/>
    </source>
</evidence>
<feature type="binding site" evidence="6">
    <location>
        <position position="315"/>
    </location>
    <ligand>
        <name>substrate</name>
    </ligand>
</feature>
<dbReference type="InterPro" id="IPR000286">
    <property type="entry name" value="HDACs"/>
</dbReference>
<dbReference type="AlphaFoldDB" id="Q5CPK1"/>
<organism evidence="10 11">
    <name type="scientific">Cryptosporidium parvum (strain Iowa II)</name>
    <dbReference type="NCBI Taxonomy" id="353152"/>
    <lineage>
        <taxon>Eukaryota</taxon>
        <taxon>Sar</taxon>
        <taxon>Alveolata</taxon>
        <taxon>Apicomplexa</taxon>
        <taxon>Conoidasida</taxon>
        <taxon>Coccidia</taxon>
        <taxon>Eucoccidiorida</taxon>
        <taxon>Eimeriorina</taxon>
        <taxon>Cryptosporidiidae</taxon>
        <taxon>Cryptosporidium</taxon>
    </lineage>
</organism>
<evidence type="ECO:0000256" key="5">
    <source>
        <dbReference type="PIRSR" id="PIRSR037913-1"/>
    </source>
</evidence>
<evidence type="ECO:0000256" key="8">
    <source>
        <dbReference type="SAM" id="MobiDB-lite"/>
    </source>
</evidence>
<dbReference type="STRING" id="353152.Q5CPK1"/>
<name>Q5CPK1_CRYPI</name>
<dbReference type="FunFam" id="3.40.800.20:FF:000010">
    <property type="entry name" value="Histone deacetylase"/>
    <property type="match status" value="1"/>
</dbReference>
<dbReference type="GO" id="GO:0046872">
    <property type="term" value="F:metal ion binding"/>
    <property type="evidence" value="ECO:0007669"/>
    <property type="project" value="UniProtKB-KW"/>
</dbReference>
<evidence type="ECO:0000313" key="11">
    <source>
        <dbReference type="Proteomes" id="UP000006726"/>
    </source>
</evidence>
<gene>
    <name evidence="10" type="ORF">cgd6_80</name>
</gene>
<evidence type="ECO:0000256" key="1">
    <source>
        <dbReference type="ARBA" id="ARBA00006457"/>
    </source>
</evidence>
<dbReference type="OrthoDB" id="1918432at2759"/>
<evidence type="ECO:0000256" key="2">
    <source>
        <dbReference type="ARBA" id="ARBA00012111"/>
    </source>
</evidence>
<dbReference type="PANTHER" id="PTHR10625">
    <property type="entry name" value="HISTONE DEACETYLASE HDAC1-RELATED"/>
    <property type="match status" value="1"/>
</dbReference>
<evidence type="ECO:0000259" key="9">
    <source>
        <dbReference type="Pfam" id="PF00850"/>
    </source>
</evidence>
<feature type="active site" description="Proton acceptor" evidence="5">
    <location>
        <position position="153"/>
    </location>
</feature>
<feature type="non-terminal residue" evidence="10">
    <location>
        <position position="1"/>
    </location>
</feature>